<feature type="domain" description="Helix-turn-helix type 11" evidence="1">
    <location>
        <begin position="23"/>
        <end position="79"/>
    </location>
</feature>
<dbReference type="InterPro" id="IPR036390">
    <property type="entry name" value="WH_DNA-bd_sf"/>
</dbReference>
<proteinExistence type="predicted"/>
<dbReference type="AlphaFoldDB" id="A0A7W4YAH1"/>
<dbReference type="Gene3D" id="1.10.10.10">
    <property type="entry name" value="Winged helix-like DNA-binding domain superfamily/Winged helix DNA-binding domain"/>
    <property type="match status" value="1"/>
</dbReference>
<dbReference type="EMBL" id="JACHVX010000001">
    <property type="protein sequence ID" value="MBB2922059.1"/>
    <property type="molecule type" value="Genomic_DNA"/>
</dbReference>
<keyword evidence="2" id="KW-0238">DNA-binding</keyword>
<evidence type="ECO:0000313" key="2">
    <source>
        <dbReference type="EMBL" id="MBB2922059.1"/>
    </source>
</evidence>
<dbReference type="Pfam" id="PF08279">
    <property type="entry name" value="HTH_11"/>
    <property type="match status" value="1"/>
</dbReference>
<dbReference type="InterPro" id="IPR036388">
    <property type="entry name" value="WH-like_DNA-bd_sf"/>
</dbReference>
<evidence type="ECO:0000313" key="3">
    <source>
        <dbReference type="Proteomes" id="UP000518206"/>
    </source>
</evidence>
<dbReference type="InterPro" id="IPR013196">
    <property type="entry name" value="HTH_11"/>
</dbReference>
<sequence>MDRRARLAAASRDGHLALRRVERQQAIVERLHAGRGLPVRLGLLAEELDVSTRTVARDVERLRTNGVPLEVRRGRSGGVRLAPVRSPVRVELDVAEVAAVLASLAAVGPNASLSAASVLRKLADAVRPTSDAPTRPRSRT</sequence>
<dbReference type="SUPFAM" id="SSF46785">
    <property type="entry name" value="Winged helix' DNA-binding domain"/>
    <property type="match status" value="1"/>
</dbReference>
<gene>
    <name evidence="2" type="ORF">FHR80_000953</name>
</gene>
<name>A0A7W4YAH1_9CELL</name>
<accession>A0A7W4YAH1</accession>
<reference evidence="2 3" key="2">
    <citation type="submission" date="2020-08" db="EMBL/GenBank/DDBJ databases">
        <authorList>
            <person name="Partida-Martinez L."/>
            <person name="Huntemann M."/>
            <person name="Clum A."/>
            <person name="Wang J."/>
            <person name="Palaniappan K."/>
            <person name="Ritter S."/>
            <person name="Chen I.-M."/>
            <person name="Stamatis D."/>
            <person name="Reddy T."/>
            <person name="O'Malley R."/>
            <person name="Daum C."/>
            <person name="Shapiro N."/>
            <person name="Ivanova N."/>
            <person name="Kyrpides N."/>
            <person name="Woyke T."/>
        </authorList>
    </citation>
    <scope>NUCLEOTIDE SEQUENCE [LARGE SCALE GENOMIC DNA]</scope>
    <source>
        <strain evidence="2 3">RAS26</strain>
    </source>
</reference>
<dbReference type="Proteomes" id="UP000518206">
    <property type="component" value="Unassembled WGS sequence"/>
</dbReference>
<organism evidence="2 3">
    <name type="scientific">Cellulomonas cellasea</name>
    <dbReference type="NCBI Taxonomy" id="43670"/>
    <lineage>
        <taxon>Bacteria</taxon>
        <taxon>Bacillati</taxon>
        <taxon>Actinomycetota</taxon>
        <taxon>Actinomycetes</taxon>
        <taxon>Micrococcales</taxon>
        <taxon>Cellulomonadaceae</taxon>
        <taxon>Cellulomonas</taxon>
    </lineage>
</organism>
<protein>
    <submittedName>
        <fullName evidence="2">Putative DNA-binding transcriptional regulator YafY</fullName>
    </submittedName>
</protein>
<evidence type="ECO:0000259" key="1">
    <source>
        <dbReference type="Pfam" id="PF08279"/>
    </source>
</evidence>
<dbReference type="GO" id="GO:0003677">
    <property type="term" value="F:DNA binding"/>
    <property type="evidence" value="ECO:0007669"/>
    <property type="project" value="UniProtKB-KW"/>
</dbReference>
<dbReference type="RefSeq" id="WP_183294966.1">
    <property type="nucleotide sequence ID" value="NZ_JACHVX010000001.1"/>
</dbReference>
<reference evidence="2 3" key="1">
    <citation type="submission" date="2020-08" db="EMBL/GenBank/DDBJ databases">
        <title>The Agave Microbiome: Exploring the role of microbial communities in plant adaptations to desert environments.</title>
        <authorList>
            <person name="Partida-Martinez L.P."/>
        </authorList>
    </citation>
    <scope>NUCLEOTIDE SEQUENCE [LARGE SCALE GENOMIC DNA]</scope>
    <source>
        <strain evidence="2 3">RAS26</strain>
    </source>
</reference>
<comment type="caution">
    <text evidence="2">The sequence shown here is derived from an EMBL/GenBank/DDBJ whole genome shotgun (WGS) entry which is preliminary data.</text>
</comment>